<evidence type="ECO:0000313" key="2">
    <source>
        <dbReference type="Proteomes" id="UP000287394"/>
    </source>
</evidence>
<reference evidence="1 2" key="1">
    <citation type="journal article" date="2019" name="Int. J. Syst. Evol. Microbiol.">
        <title>Capsulimonas corticalis gen. nov., sp. nov., an aerobic capsulated bacterium, of a novel bacterial order, Capsulimonadales ord. nov., of the class Armatimonadia of the phylum Armatimonadetes.</title>
        <authorList>
            <person name="Li J."/>
            <person name="Kudo C."/>
            <person name="Tonouchi A."/>
        </authorList>
    </citation>
    <scope>NUCLEOTIDE SEQUENCE [LARGE SCALE GENOMIC DNA]</scope>
    <source>
        <strain evidence="1 2">AX-7</strain>
    </source>
</reference>
<dbReference type="EMBL" id="AP025739">
    <property type="protein sequence ID" value="BDI31968.1"/>
    <property type="molecule type" value="Genomic_DNA"/>
</dbReference>
<name>A0A402D4S4_9BACT</name>
<evidence type="ECO:0000313" key="1">
    <source>
        <dbReference type="EMBL" id="BDI31968.1"/>
    </source>
</evidence>
<dbReference type="OrthoDB" id="9814460at2"/>
<dbReference type="KEGG" id="ccot:CCAX7_40190"/>
<dbReference type="SUPFAM" id="SSF54106">
    <property type="entry name" value="LysM domain"/>
    <property type="match status" value="1"/>
</dbReference>
<dbReference type="RefSeq" id="WP_119324525.1">
    <property type="nucleotide sequence ID" value="NZ_AP025739.1"/>
</dbReference>
<dbReference type="InterPro" id="IPR036779">
    <property type="entry name" value="LysM_dom_sf"/>
</dbReference>
<organism evidence="1 2">
    <name type="scientific">Capsulimonas corticalis</name>
    <dbReference type="NCBI Taxonomy" id="2219043"/>
    <lineage>
        <taxon>Bacteria</taxon>
        <taxon>Bacillati</taxon>
        <taxon>Armatimonadota</taxon>
        <taxon>Armatimonadia</taxon>
        <taxon>Capsulimonadales</taxon>
        <taxon>Capsulimonadaceae</taxon>
        <taxon>Capsulimonas</taxon>
    </lineage>
</organism>
<proteinExistence type="predicted"/>
<dbReference type="Pfam" id="PF01476">
    <property type="entry name" value="LysM"/>
    <property type="match status" value="1"/>
</dbReference>
<dbReference type="CDD" id="cd00118">
    <property type="entry name" value="LysM"/>
    <property type="match status" value="1"/>
</dbReference>
<protein>
    <submittedName>
        <fullName evidence="1">Uncharacterized protein</fullName>
    </submittedName>
</protein>
<dbReference type="SMART" id="SM00257">
    <property type="entry name" value="LysM"/>
    <property type="match status" value="1"/>
</dbReference>
<accession>A0A402D4S4</accession>
<dbReference type="AlphaFoldDB" id="A0A402D4S4"/>
<keyword evidence="2" id="KW-1185">Reference proteome</keyword>
<dbReference type="Gene3D" id="3.10.350.10">
    <property type="entry name" value="LysM domain"/>
    <property type="match status" value="1"/>
</dbReference>
<dbReference type="InterPro" id="IPR018392">
    <property type="entry name" value="LysM"/>
</dbReference>
<gene>
    <name evidence="1" type="ORF">CCAX7_40190</name>
</gene>
<sequence length="324" mass="35423">MSEQTPHAEIPESTEEILRADAALRRQLRLFKALAGVAVVALLAGGGYVVYQRHLGQPVSILLDGKPIVTLQNQQTATTVLAAAERKAAGFDVGAKDIVRLQKVQFVRTSGSEPIDSPDTAQDKIASRLKLHVYAYAISVNKRVTVALPTEDDANKTLTLIKDHFAQAPPDAKVIGDPTFSENVLVARKAVDPARIKPTPEEAATFSWTPPPSKDYVVKPHETGYAIARKNHISFSDFLIANAGRNLNKLKPGDTVIIQKNPLPLTVLVKKQFQADEKIIANAPESEAGLRTVTYLVTYANGAEIHRDVQNMMTIKKPRTRTEL</sequence>
<dbReference type="Proteomes" id="UP000287394">
    <property type="component" value="Chromosome"/>
</dbReference>
<dbReference type="PROSITE" id="PS51782">
    <property type="entry name" value="LYSM"/>
    <property type="match status" value="1"/>
</dbReference>